<dbReference type="CDD" id="cd17355">
    <property type="entry name" value="MFS_YcxA_like"/>
    <property type="match status" value="1"/>
</dbReference>
<dbReference type="Gene3D" id="1.20.1250.20">
    <property type="entry name" value="MFS general substrate transporter like domains"/>
    <property type="match status" value="2"/>
</dbReference>
<dbReference type="InterPro" id="IPR050327">
    <property type="entry name" value="Proton-linked_MCT"/>
</dbReference>
<dbReference type="InterPro" id="IPR020846">
    <property type="entry name" value="MFS_dom"/>
</dbReference>
<dbReference type="Pfam" id="PF07690">
    <property type="entry name" value="MFS_1"/>
    <property type="match status" value="1"/>
</dbReference>
<evidence type="ECO:0000313" key="7">
    <source>
        <dbReference type="Proteomes" id="UP000194161"/>
    </source>
</evidence>
<proteinExistence type="predicted"/>
<dbReference type="PANTHER" id="PTHR11360:SF284">
    <property type="entry name" value="EG:103B4.3 PROTEIN-RELATED"/>
    <property type="match status" value="1"/>
</dbReference>
<dbReference type="PANTHER" id="PTHR11360">
    <property type="entry name" value="MONOCARBOXYLATE TRANSPORTER"/>
    <property type="match status" value="1"/>
</dbReference>
<feature type="transmembrane region" description="Helical" evidence="4">
    <location>
        <begin position="217"/>
        <end position="238"/>
    </location>
</feature>
<keyword evidence="3 4" id="KW-0472">Membrane</keyword>
<feature type="transmembrane region" description="Helical" evidence="4">
    <location>
        <begin position="304"/>
        <end position="323"/>
    </location>
</feature>
<feature type="transmembrane region" description="Helical" evidence="4">
    <location>
        <begin position="46"/>
        <end position="66"/>
    </location>
</feature>
<organism evidence="6 7">
    <name type="scientific">Bordetella genomosp. 13</name>
    <dbReference type="NCBI Taxonomy" id="463040"/>
    <lineage>
        <taxon>Bacteria</taxon>
        <taxon>Pseudomonadati</taxon>
        <taxon>Pseudomonadota</taxon>
        <taxon>Betaproteobacteria</taxon>
        <taxon>Burkholderiales</taxon>
        <taxon>Alcaligenaceae</taxon>
        <taxon>Bordetella</taxon>
    </lineage>
</organism>
<evidence type="ECO:0000313" key="6">
    <source>
        <dbReference type="EMBL" id="ARP95313.1"/>
    </source>
</evidence>
<evidence type="ECO:0000256" key="3">
    <source>
        <dbReference type="ARBA" id="ARBA00023136"/>
    </source>
</evidence>
<keyword evidence="7" id="KW-1185">Reference proteome</keyword>
<dbReference type="InterPro" id="IPR011701">
    <property type="entry name" value="MFS"/>
</dbReference>
<evidence type="ECO:0000256" key="1">
    <source>
        <dbReference type="ARBA" id="ARBA00022692"/>
    </source>
</evidence>
<feature type="transmembrane region" description="Helical" evidence="4">
    <location>
        <begin position="137"/>
        <end position="156"/>
    </location>
</feature>
<dbReference type="PROSITE" id="PS50850">
    <property type="entry name" value="MFS"/>
    <property type="match status" value="1"/>
</dbReference>
<feature type="transmembrane region" description="Helical" evidence="4">
    <location>
        <begin position="168"/>
        <end position="186"/>
    </location>
</feature>
<evidence type="ECO:0000256" key="4">
    <source>
        <dbReference type="SAM" id="Phobius"/>
    </source>
</evidence>
<dbReference type="EMBL" id="CP021111">
    <property type="protein sequence ID" value="ARP95313.1"/>
    <property type="molecule type" value="Genomic_DNA"/>
</dbReference>
<dbReference type="KEGG" id="bgm:CAL15_13515"/>
<accession>A0A1W6ZD55</accession>
<evidence type="ECO:0000256" key="2">
    <source>
        <dbReference type="ARBA" id="ARBA00022989"/>
    </source>
</evidence>
<dbReference type="Proteomes" id="UP000194161">
    <property type="component" value="Chromosome"/>
</dbReference>
<name>A0A1W6ZD55_9BORD</name>
<feature type="transmembrane region" description="Helical" evidence="4">
    <location>
        <begin position="280"/>
        <end position="298"/>
    </location>
</feature>
<sequence>MPQSESASMRIIALGTLVVLLAMGVRATFGLFMPPMGLAHGWGRDVFSMAFALQNLVWGLACILMGMMADRYGSGRTIALGAVLYALGMIGTRYAGDELTLYLTAGVLVGLGQAGTTFPVILPIVARAVPPAHRSTAMGIASAGGSMGQFVVVPSGQVLIDGLGWQSALWALSLLIATAVPMAWYLRGRVAQAAATGATQSLGAAVRQAVGHPSFHFLFWSYFVCGFHTAFITLHLPAFVQDNGMNAGHGATAIALIGLCNVFGSFYAGKLGGKYSKKRLLAGMYALRAVGIVLLLALPLSPPVLYAFAAWMGFFWLGTVPLTQGLIGQIYGLRYAATLSGIVFLGHQVGSFSGVWLGGFVYARDGNYDLVWWVSVALAVAAALLCLPVKERPVGQPAAQGA</sequence>
<dbReference type="OrthoDB" id="146345at2"/>
<feature type="domain" description="Major facilitator superfamily (MFS) profile" evidence="5">
    <location>
        <begin position="8"/>
        <end position="394"/>
    </location>
</feature>
<feature type="transmembrane region" description="Helical" evidence="4">
    <location>
        <begin position="250"/>
        <end position="268"/>
    </location>
</feature>
<dbReference type="AlphaFoldDB" id="A0A1W6ZD55"/>
<feature type="transmembrane region" description="Helical" evidence="4">
    <location>
        <begin position="370"/>
        <end position="389"/>
    </location>
</feature>
<dbReference type="InterPro" id="IPR036259">
    <property type="entry name" value="MFS_trans_sf"/>
</dbReference>
<keyword evidence="1 4" id="KW-0812">Transmembrane</keyword>
<keyword evidence="2 4" id="KW-1133">Transmembrane helix</keyword>
<feature type="transmembrane region" description="Helical" evidence="4">
    <location>
        <begin position="335"/>
        <end position="358"/>
    </location>
</feature>
<protein>
    <submittedName>
        <fullName evidence="6">MFS transporter</fullName>
    </submittedName>
</protein>
<dbReference type="RefSeq" id="WP_086079079.1">
    <property type="nucleotide sequence ID" value="NZ_CP021111.1"/>
</dbReference>
<dbReference type="SUPFAM" id="SSF103473">
    <property type="entry name" value="MFS general substrate transporter"/>
    <property type="match status" value="1"/>
</dbReference>
<dbReference type="GO" id="GO:0022857">
    <property type="term" value="F:transmembrane transporter activity"/>
    <property type="evidence" value="ECO:0007669"/>
    <property type="project" value="InterPro"/>
</dbReference>
<feature type="transmembrane region" description="Helical" evidence="4">
    <location>
        <begin position="101"/>
        <end position="125"/>
    </location>
</feature>
<feature type="transmembrane region" description="Helical" evidence="4">
    <location>
        <begin position="78"/>
        <end position="95"/>
    </location>
</feature>
<reference evidence="6 7" key="1">
    <citation type="submission" date="2017-05" db="EMBL/GenBank/DDBJ databases">
        <title>Complete and WGS of Bordetella genogroups.</title>
        <authorList>
            <person name="Spilker T."/>
            <person name="LiPuma J."/>
        </authorList>
    </citation>
    <scope>NUCLEOTIDE SEQUENCE [LARGE SCALE GENOMIC DNA]</scope>
    <source>
        <strain evidence="6 7">AU7206</strain>
    </source>
</reference>
<dbReference type="STRING" id="463040.CAL15_13515"/>
<gene>
    <name evidence="6" type="ORF">CAL15_13515</name>
</gene>
<evidence type="ECO:0000259" key="5">
    <source>
        <dbReference type="PROSITE" id="PS50850"/>
    </source>
</evidence>